<dbReference type="GO" id="GO:0003700">
    <property type="term" value="F:DNA-binding transcription factor activity"/>
    <property type="evidence" value="ECO:0007669"/>
    <property type="project" value="InterPro"/>
</dbReference>
<keyword evidence="2" id="KW-0805">Transcription regulation</keyword>
<keyword evidence="4" id="KW-0804">Transcription</keyword>
<evidence type="ECO:0000256" key="1">
    <source>
        <dbReference type="ARBA" id="ARBA00004123"/>
    </source>
</evidence>
<keyword evidence="3" id="KW-0238">DNA-binding</keyword>
<proteinExistence type="predicted"/>
<keyword evidence="8" id="KW-1185">Reference proteome</keyword>
<comment type="subcellular location">
    <subcellularLocation>
        <location evidence="1">Nucleus</location>
    </subcellularLocation>
</comment>
<dbReference type="Proteomes" id="UP000824120">
    <property type="component" value="Chromosome 3"/>
</dbReference>
<evidence type="ECO:0000313" key="8">
    <source>
        <dbReference type="Proteomes" id="UP000824120"/>
    </source>
</evidence>
<dbReference type="PANTHER" id="PTHR32096:SF80">
    <property type="entry name" value="WRKY TRANSCRIPTION FACTOR 27-RELATED"/>
    <property type="match status" value="1"/>
</dbReference>
<dbReference type="SUPFAM" id="SSF118290">
    <property type="entry name" value="WRKY DNA-binding domain"/>
    <property type="match status" value="1"/>
</dbReference>
<dbReference type="PROSITE" id="PS50811">
    <property type="entry name" value="WRKY"/>
    <property type="match status" value="1"/>
</dbReference>
<dbReference type="AlphaFoldDB" id="A0A9J5ZXP9"/>
<dbReference type="OrthoDB" id="1429533at2759"/>
<dbReference type="PANTHER" id="PTHR32096">
    <property type="entry name" value="WRKY TRANSCRIPTION FACTOR 30-RELATED-RELATED"/>
    <property type="match status" value="1"/>
</dbReference>
<evidence type="ECO:0000256" key="5">
    <source>
        <dbReference type="ARBA" id="ARBA00023242"/>
    </source>
</evidence>
<evidence type="ECO:0000259" key="6">
    <source>
        <dbReference type="PROSITE" id="PS50811"/>
    </source>
</evidence>
<dbReference type="InterPro" id="IPR003657">
    <property type="entry name" value="WRKY_dom"/>
</dbReference>
<dbReference type="GO" id="GO:0005634">
    <property type="term" value="C:nucleus"/>
    <property type="evidence" value="ECO:0007669"/>
    <property type="project" value="UniProtKB-SubCell"/>
</dbReference>
<dbReference type="InterPro" id="IPR036576">
    <property type="entry name" value="WRKY_dom_sf"/>
</dbReference>
<accession>A0A9J5ZXP9</accession>
<protein>
    <recommendedName>
        <fullName evidence="6">WRKY domain-containing protein</fullName>
    </recommendedName>
</protein>
<comment type="caution">
    <text evidence="7">The sequence shown here is derived from an EMBL/GenBank/DDBJ whole genome shotgun (WGS) entry which is preliminary data.</text>
</comment>
<evidence type="ECO:0000313" key="7">
    <source>
        <dbReference type="EMBL" id="KAG5617117.1"/>
    </source>
</evidence>
<evidence type="ECO:0000256" key="4">
    <source>
        <dbReference type="ARBA" id="ARBA00023163"/>
    </source>
</evidence>
<dbReference type="GO" id="GO:0000976">
    <property type="term" value="F:transcription cis-regulatory region binding"/>
    <property type="evidence" value="ECO:0007669"/>
    <property type="project" value="TreeGrafter"/>
</dbReference>
<dbReference type="Pfam" id="PF03106">
    <property type="entry name" value="WRKY"/>
    <property type="match status" value="1"/>
</dbReference>
<dbReference type="Gene3D" id="2.20.25.80">
    <property type="entry name" value="WRKY domain"/>
    <property type="match status" value="1"/>
</dbReference>
<dbReference type="EMBL" id="JACXVP010000003">
    <property type="protein sequence ID" value="KAG5617117.1"/>
    <property type="molecule type" value="Genomic_DNA"/>
</dbReference>
<evidence type="ECO:0000256" key="2">
    <source>
        <dbReference type="ARBA" id="ARBA00023015"/>
    </source>
</evidence>
<organism evidence="7 8">
    <name type="scientific">Solanum commersonii</name>
    <name type="common">Commerson's wild potato</name>
    <name type="synonym">Commerson's nightshade</name>
    <dbReference type="NCBI Taxonomy" id="4109"/>
    <lineage>
        <taxon>Eukaryota</taxon>
        <taxon>Viridiplantae</taxon>
        <taxon>Streptophyta</taxon>
        <taxon>Embryophyta</taxon>
        <taxon>Tracheophyta</taxon>
        <taxon>Spermatophyta</taxon>
        <taxon>Magnoliopsida</taxon>
        <taxon>eudicotyledons</taxon>
        <taxon>Gunneridae</taxon>
        <taxon>Pentapetalae</taxon>
        <taxon>asterids</taxon>
        <taxon>lamiids</taxon>
        <taxon>Solanales</taxon>
        <taxon>Solanaceae</taxon>
        <taxon>Solanoideae</taxon>
        <taxon>Solaneae</taxon>
        <taxon>Solanum</taxon>
    </lineage>
</organism>
<keyword evidence="5" id="KW-0539">Nucleus</keyword>
<reference evidence="7 8" key="1">
    <citation type="submission" date="2020-09" db="EMBL/GenBank/DDBJ databases">
        <title>De no assembly of potato wild relative species, Solanum commersonii.</title>
        <authorList>
            <person name="Cho K."/>
        </authorList>
    </citation>
    <scope>NUCLEOTIDE SEQUENCE [LARGE SCALE GENOMIC DNA]</scope>
    <source>
        <strain evidence="7">LZ3.2</strain>
        <tissue evidence="7">Leaf</tissue>
    </source>
</reference>
<gene>
    <name evidence="7" type="ORF">H5410_016941</name>
</gene>
<dbReference type="SMART" id="SM00774">
    <property type="entry name" value="WRKY"/>
    <property type="match status" value="1"/>
</dbReference>
<feature type="domain" description="WRKY" evidence="6">
    <location>
        <begin position="280"/>
        <end position="346"/>
    </location>
</feature>
<sequence length="449" mass="51475">MKDNNWDLSAVVRSCNSNEPNNVTAPDLGLVSFENDDWNTFDEFFSTDMPNFNDLSEIFSVDFSVAHQEKIDDEVIIMDQNKNQETYSHPIQPTQISQQIILPPLPTTITCVPTTTMTPQELIDRQQLENFDDQIIIMDQYLHPIQQTHCGQQMFLPSLPTTVTCMSTTTTTPQELIDLQQQPKKLDHQVIIMDQNNNQEMYLHPIQTTQFGQQFFLPPSPTITTCVATTSTTSQKSIDLQQQFVMQDQVYPNLSMPRKTPLIETCKRKNQSTRVIYEVLQEEFTNDKWAWRKCGQKSIKGSLFPRNYFKCSTSRSCQAKKIIEKSPKNENYLFVSYSGQHNHDPPTYHRSLALFNNSSKNKLPKGINIVPKVLNLNASSSSSKRAKRFKGNASSISQTAATLEIKRNNKTVDVVTENKDDGEEEENAYDNFFMGFEEFQEVTASILWE</sequence>
<dbReference type="InterPro" id="IPR044810">
    <property type="entry name" value="WRKY_plant"/>
</dbReference>
<evidence type="ECO:0000256" key="3">
    <source>
        <dbReference type="ARBA" id="ARBA00023125"/>
    </source>
</evidence>
<name>A0A9J5ZXP9_SOLCO</name>